<dbReference type="Pfam" id="PF01055">
    <property type="entry name" value="Glyco_hydro_31_2nd"/>
    <property type="match status" value="1"/>
</dbReference>
<dbReference type="Proteomes" id="UP000706124">
    <property type="component" value="Unassembled WGS sequence"/>
</dbReference>
<dbReference type="PANTHER" id="PTHR22762:SF89">
    <property type="entry name" value="ALPHA-XYLOSIDASE"/>
    <property type="match status" value="1"/>
</dbReference>
<organism evidence="6 7">
    <name type="scientific">Claviceps pazoutovae</name>
    <dbReference type="NCBI Taxonomy" id="1649127"/>
    <lineage>
        <taxon>Eukaryota</taxon>
        <taxon>Fungi</taxon>
        <taxon>Dikarya</taxon>
        <taxon>Ascomycota</taxon>
        <taxon>Pezizomycotina</taxon>
        <taxon>Sordariomycetes</taxon>
        <taxon>Hypocreomycetidae</taxon>
        <taxon>Hypocreales</taxon>
        <taxon>Clavicipitaceae</taxon>
        <taxon>Claviceps</taxon>
    </lineage>
</organism>
<keyword evidence="4" id="KW-0326">Glycosidase</keyword>
<evidence type="ECO:0000259" key="5">
    <source>
        <dbReference type="Pfam" id="PF01055"/>
    </source>
</evidence>
<dbReference type="GO" id="GO:0005975">
    <property type="term" value="P:carbohydrate metabolic process"/>
    <property type="evidence" value="ECO:0007669"/>
    <property type="project" value="InterPro"/>
</dbReference>
<comment type="similarity">
    <text evidence="2 4">Belongs to the glycosyl hydrolase 31 family.</text>
</comment>
<reference evidence="6 7" key="1">
    <citation type="journal article" date="2020" name="bioRxiv">
        <title>Whole genome comparisons of ergot fungi reveals the divergence and evolution of species within the genus Claviceps are the result of varying mechanisms driving genome evolution and host range expansion.</title>
        <authorList>
            <person name="Wyka S.A."/>
            <person name="Mondo S.J."/>
            <person name="Liu M."/>
            <person name="Dettman J."/>
            <person name="Nalam V."/>
            <person name="Broders K.D."/>
        </authorList>
    </citation>
    <scope>NUCLEOTIDE SEQUENCE [LARGE SCALE GENOMIC DNA]</scope>
    <source>
        <strain evidence="6 7">CCC 1485</strain>
    </source>
</reference>
<comment type="caution">
    <text evidence="6">The sequence shown here is derived from an EMBL/GenBank/DDBJ whole genome shotgun (WGS) entry which is preliminary data.</text>
</comment>
<accession>A0A9P7SFA3</accession>
<proteinExistence type="inferred from homology"/>
<dbReference type="SUPFAM" id="SSF51445">
    <property type="entry name" value="(Trans)glycosidases"/>
    <property type="match status" value="1"/>
</dbReference>
<keyword evidence="4" id="KW-0378">Hydrolase</keyword>
<evidence type="ECO:0000256" key="3">
    <source>
        <dbReference type="ARBA" id="ARBA00012741"/>
    </source>
</evidence>
<protein>
    <recommendedName>
        <fullName evidence="3">alpha-glucosidase</fullName>
        <ecNumber evidence="3">3.2.1.20</ecNumber>
    </recommendedName>
</protein>
<evidence type="ECO:0000256" key="1">
    <source>
        <dbReference type="ARBA" id="ARBA00001657"/>
    </source>
</evidence>
<dbReference type="OrthoDB" id="1334205at2759"/>
<dbReference type="InterPro" id="IPR017853">
    <property type="entry name" value="GH"/>
</dbReference>
<keyword evidence="7" id="KW-1185">Reference proteome</keyword>
<feature type="domain" description="Glycoside hydrolase family 31 TIM barrel" evidence="5">
    <location>
        <begin position="2"/>
        <end position="76"/>
    </location>
</feature>
<dbReference type="PANTHER" id="PTHR22762">
    <property type="entry name" value="ALPHA-GLUCOSIDASE"/>
    <property type="match status" value="1"/>
</dbReference>
<dbReference type="InterPro" id="IPR000322">
    <property type="entry name" value="Glyco_hydro_31_TIM"/>
</dbReference>
<dbReference type="GO" id="GO:0004558">
    <property type="term" value="F:alpha-1,4-glucosidase activity"/>
    <property type="evidence" value="ECO:0007669"/>
    <property type="project" value="UniProtKB-EC"/>
</dbReference>
<evidence type="ECO:0000313" key="6">
    <source>
        <dbReference type="EMBL" id="KAG5932418.1"/>
    </source>
</evidence>
<comment type="catalytic activity">
    <reaction evidence="1">
        <text>Hydrolysis of terminal, non-reducing (1-&gt;4)-linked alpha-D-glucose residues with release of alpha-D-glucose.</text>
        <dbReference type="EC" id="3.2.1.20"/>
    </reaction>
</comment>
<dbReference type="EC" id="3.2.1.20" evidence="3"/>
<evidence type="ECO:0000313" key="7">
    <source>
        <dbReference type="Proteomes" id="UP000706124"/>
    </source>
</evidence>
<name>A0A9P7SFA3_9HYPO</name>
<dbReference type="GO" id="GO:0006491">
    <property type="term" value="P:N-glycan processing"/>
    <property type="evidence" value="ECO:0007669"/>
    <property type="project" value="TreeGrafter"/>
</dbReference>
<dbReference type="Gene3D" id="3.20.20.80">
    <property type="entry name" value="Glycosidases"/>
    <property type="match status" value="1"/>
</dbReference>
<sequence length="102" mass="11084">MVSRYAGPGCPGSPVGFSGDSIMTWNSLKFQPEFTAIASNVGYGWCSHDIGGHMGGSRDDKMATRWLQYGVFSPHLEAPFFAQPMVIQGAVELWRRLGIATS</sequence>
<dbReference type="AlphaFoldDB" id="A0A9P7SFA3"/>
<gene>
    <name evidence="6" type="ORF">E4U60_005262</name>
</gene>
<evidence type="ECO:0000256" key="4">
    <source>
        <dbReference type="RuleBase" id="RU361185"/>
    </source>
</evidence>
<evidence type="ECO:0000256" key="2">
    <source>
        <dbReference type="ARBA" id="ARBA00007806"/>
    </source>
</evidence>
<dbReference type="EMBL" id="SRPO01000455">
    <property type="protein sequence ID" value="KAG5932418.1"/>
    <property type="molecule type" value="Genomic_DNA"/>
</dbReference>